<dbReference type="SUPFAM" id="SSF144083">
    <property type="entry name" value="Magnesium transport protein CorA, transmembrane region"/>
    <property type="match status" value="1"/>
</dbReference>
<evidence type="ECO:0000256" key="4">
    <source>
        <dbReference type="ARBA" id="ARBA00022475"/>
    </source>
</evidence>
<keyword evidence="11" id="KW-0175">Coiled coil</keyword>
<dbReference type="GO" id="GO:0000287">
    <property type="term" value="F:magnesium ion binding"/>
    <property type="evidence" value="ECO:0007669"/>
    <property type="project" value="TreeGrafter"/>
</dbReference>
<keyword evidence="9" id="KW-0406">Ion transport</keyword>
<reference evidence="13 14" key="1">
    <citation type="journal article" date="2013" name="Genome Announc.">
        <title>Draft Genome Sequence of Strain JLT2015T, Belonging to the Family Sphingomonadaceae of the Alphaproteobacteria.</title>
        <authorList>
            <person name="Tang K."/>
            <person name="Liu K."/>
            <person name="Li S."/>
            <person name="Jiao N."/>
        </authorList>
    </citation>
    <scope>NUCLEOTIDE SEQUENCE [LARGE SCALE GENOMIC DNA]</scope>
    <source>
        <strain evidence="13 14">JLT2015</strain>
    </source>
</reference>
<dbReference type="InterPro" id="IPR045863">
    <property type="entry name" value="CorA_TM1_TM2"/>
</dbReference>
<dbReference type="Proteomes" id="UP000011717">
    <property type="component" value="Unassembled WGS sequence"/>
</dbReference>
<comment type="caution">
    <text evidence="13">The sequence shown here is derived from an EMBL/GenBank/DDBJ whole genome shotgun (WGS) entry which is preliminary data.</text>
</comment>
<evidence type="ECO:0000313" key="14">
    <source>
        <dbReference type="Proteomes" id="UP000011717"/>
    </source>
</evidence>
<dbReference type="AlphaFoldDB" id="M2SFH8"/>
<comment type="similarity">
    <text evidence="2">Belongs to the CorA metal ion transporter (MIT) (TC 1.A.35) family.</text>
</comment>
<evidence type="ECO:0000256" key="8">
    <source>
        <dbReference type="ARBA" id="ARBA00022989"/>
    </source>
</evidence>
<evidence type="ECO:0000256" key="12">
    <source>
        <dbReference type="SAM" id="Phobius"/>
    </source>
</evidence>
<dbReference type="SUPFAM" id="SSF143865">
    <property type="entry name" value="CorA soluble domain-like"/>
    <property type="match status" value="1"/>
</dbReference>
<evidence type="ECO:0000256" key="1">
    <source>
        <dbReference type="ARBA" id="ARBA00004651"/>
    </source>
</evidence>
<evidence type="ECO:0000256" key="7">
    <source>
        <dbReference type="ARBA" id="ARBA00022833"/>
    </source>
</evidence>
<evidence type="ECO:0000256" key="3">
    <source>
        <dbReference type="ARBA" id="ARBA00022448"/>
    </source>
</evidence>
<dbReference type="EMBL" id="AMRV01000001">
    <property type="protein sequence ID" value="EMD84120.1"/>
    <property type="molecule type" value="Genomic_DNA"/>
</dbReference>
<organism evidence="13 14">
    <name type="scientific">Pacificimonas flava</name>
    <dbReference type="NCBI Taxonomy" id="1234595"/>
    <lineage>
        <taxon>Bacteria</taxon>
        <taxon>Pseudomonadati</taxon>
        <taxon>Pseudomonadota</taxon>
        <taxon>Alphaproteobacteria</taxon>
        <taxon>Sphingomonadales</taxon>
        <taxon>Sphingosinicellaceae</taxon>
        <taxon>Pacificimonas</taxon>
    </lineage>
</organism>
<evidence type="ECO:0000256" key="11">
    <source>
        <dbReference type="SAM" id="Coils"/>
    </source>
</evidence>
<keyword evidence="14" id="KW-1185">Reference proteome</keyword>
<accession>M2SFH8</accession>
<keyword evidence="8 12" id="KW-1133">Transmembrane helix</keyword>
<protein>
    <submittedName>
        <fullName evidence="13">CmaX protein</fullName>
    </submittedName>
</protein>
<name>M2SFH8_9SPHN</name>
<evidence type="ECO:0000256" key="10">
    <source>
        <dbReference type="ARBA" id="ARBA00023136"/>
    </source>
</evidence>
<dbReference type="PANTHER" id="PTHR46494">
    <property type="entry name" value="CORA FAMILY METAL ION TRANSPORTER (EUROFUNG)"/>
    <property type="match status" value="1"/>
</dbReference>
<dbReference type="Pfam" id="PF01544">
    <property type="entry name" value="CorA"/>
    <property type="match status" value="1"/>
</dbReference>
<dbReference type="GO" id="GO:0015087">
    <property type="term" value="F:cobalt ion transmembrane transporter activity"/>
    <property type="evidence" value="ECO:0007669"/>
    <property type="project" value="TreeGrafter"/>
</dbReference>
<feature type="transmembrane region" description="Helical" evidence="12">
    <location>
        <begin position="312"/>
        <end position="332"/>
    </location>
</feature>
<keyword evidence="5" id="KW-0997">Cell inner membrane</keyword>
<dbReference type="Gene3D" id="1.20.58.340">
    <property type="entry name" value="Magnesium transport protein CorA, transmembrane region"/>
    <property type="match status" value="2"/>
</dbReference>
<keyword evidence="3" id="KW-0813">Transport</keyword>
<dbReference type="Gene3D" id="3.30.460.20">
    <property type="entry name" value="CorA soluble domain-like"/>
    <property type="match status" value="1"/>
</dbReference>
<dbReference type="InterPro" id="IPR002523">
    <property type="entry name" value="MgTranspt_CorA/ZnTranspt_ZntB"/>
</dbReference>
<evidence type="ECO:0000256" key="2">
    <source>
        <dbReference type="ARBA" id="ARBA00009765"/>
    </source>
</evidence>
<dbReference type="CDD" id="cd12833">
    <property type="entry name" value="ZntB-like_1"/>
    <property type="match status" value="1"/>
</dbReference>
<dbReference type="GO" id="GO:0050897">
    <property type="term" value="F:cobalt ion binding"/>
    <property type="evidence" value="ECO:0007669"/>
    <property type="project" value="TreeGrafter"/>
</dbReference>
<evidence type="ECO:0000256" key="9">
    <source>
        <dbReference type="ARBA" id="ARBA00023065"/>
    </source>
</evidence>
<evidence type="ECO:0000256" key="6">
    <source>
        <dbReference type="ARBA" id="ARBA00022692"/>
    </source>
</evidence>
<feature type="coiled-coil region" evidence="11">
    <location>
        <begin position="238"/>
        <end position="272"/>
    </location>
</feature>
<evidence type="ECO:0000256" key="5">
    <source>
        <dbReference type="ARBA" id="ARBA00022519"/>
    </source>
</evidence>
<keyword evidence="10 12" id="KW-0472">Membrane</keyword>
<proteinExistence type="inferred from homology"/>
<dbReference type="InterPro" id="IPR045861">
    <property type="entry name" value="CorA_cytoplasmic_dom"/>
</dbReference>
<sequence>METMTKIRTSAANIDPQGGLQFAVRLDGRGGGQLLSWEDIRRWERAQGPLWIHADAGAADVREWLESESGLTQVTIEALLDPEARPRVFAGRSGYVAILRGVNMNEGAEREDMVAMRLWSDGDRVITLRHDYLRTPRVVLDQLLAGQGPKGAATLYEHLIDRLIDYFGSAIDEYETRIEALETALLKDPDVDQVRGDLSELRQDIVSVKRYVSPQRNALGRLLSEPPSWLQDHDLLLLRESVDQFERYIEELDEFRERALVVKDDLTNLQNEKMNRNMYILSIVAAIFLPLGFLTGLLGINVGGMPGVDDGNAFWLTCFILGIVMIAEVALFRRLGWL</sequence>
<keyword evidence="6 12" id="KW-0812">Transmembrane</keyword>
<evidence type="ECO:0000313" key="13">
    <source>
        <dbReference type="EMBL" id="EMD84120.1"/>
    </source>
</evidence>
<dbReference type="PANTHER" id="PTHR46494:SF3">
    <property type="entry name" value="ZINC TRANSPORT PROTEIN ZNTB"/>
    <property type="match status" value="1"/>
</dbReference>
<keyword evidence="4" id="KW-1003">Cell membrane</keyword>
<dbReference type="GO" id="GO:0015095">
    <property type="term" value="F:magnesium ion transmembrane transporter activity"/>
    <property type="evidence" value="ECO:0007669"/>
    <property type="project" value="TreeGrafter"/>
</dbReference>
<comment type="subcellular location">
    <subcellularLocation>
        <location evidence="1">Cell membrane</location>
        <topology evidence="1">Multi-pass membrane protein</topology>
    </subcellularLocation>
</comment>
<feature type="transmembrane region" description="Helical" evidence="12">
    <location>
        <begin position="278"/>
        <end position="300"/>
    </location>
</feature>
<keyword evidence="7" id="KW-0862">Zinc</keyword>
<dbReference type="GO" id="GO:0005886">
    <property type="term" value="C:plasma membrane"/>
    <property type="evidence" value="ECO:0007669"/>
    <property type="project" value="UniProtKB-SubCell"/>
</dbReference>
<gene>
    <name evidence="13" type="ORF">C725_0050</name>
</gene>